<reference evidence="8" key="1">
    <citation type="submission" date="2019-08" db="EMBL/GenBank/DDBJ databases">
        <title>The improved chromosome-level genome for the pearl oyster Pinctada fucata martensii using PacBio sequencing and Hi-C.</title>
        <authorList>
            <person name="Zheng Z."/>
        </authorList>
    </citation>
    <scope>NUCLEOTIDE SEQUENCE</scope>
    <source>
        <strain evidence="8">ZZ-2019</strain>
        <tissue evidence="8">Adductor muscle</tissue>
    </source>
</reference>
<evidence type="ECO:0000256" key="1">
    <source>
        <dbReference type="ARBA" id="ARBA00004141"/>
    </source>
</evidence>
<feature type="transmembrane region" description="Helical" evidence="6">
    <location>
        <begin position="523"/>
        <end position="545"/>
    </location>
</feature>
<feature type="domain" description="F-box" evidence="7">
    <location>
        <begin position="134"/>
        <end position="159"/>
    </location>
</feature>
<feature type="transmembrane region" description="Helical" evidence="6">
    <location>
        <begin position="248"/>
        <end position="269"/>
    </location>
</feature>
<dbReference type="Pfam" id="PF04515">
    <property type="entry name" value="Choline_transpo"/>
    <property type="match status" value="1"/>
</dbReference>
<accession>A0AA88XYU6</accession>
<dbReference type="PANTHER" id="PTHR12385">
    <property type="entry name" value="CHOLINE TRANSPORTER-LIKE (SLC FAMILY 44)"/>
    <property type="match status" value="1"/>
</dbReference>
<feature type="transmembrane region" description="Helical" evidence="6">
    <location>
        <begin position="496"/>
        <end position="517"/>
    </location>
</feature>
<evidence type="ECO:0000313" key="8">
    <source>
        <dbReference type="EMBL" id="KAK3090735.1"/>
    </source>
</evidence>
<organism evidence="8 9">
    <name type="scientific">Pinctada imbricata</name>
    <name type="common">Atlantic pearl-oyster</name>
    <name type="synonym">Pinctada martensii</name>
    <dbReference type="NCBI Taxonomy" id="66713"/>
    <lineage>
        <taxon>Eukaryota</taxon>
        <taxon>Metazoa</taxon>
        <taxon>Spiralia</taxon>
        <taxon>Lophotrochozoa</taxon>
        <taxon>Mollusca</taxon>
        <taxon>Bivalvia</taxon>
        <taxon>Autobranchia</taxon>
        <taxon>Pteriomorphia</taxon>
        <taxon>Pterioida</taxon>
        <taxon>Pterioidea</taxon>
        <taxon>Pteriidae</taxon>
        <taxon>Pinctada</taxon>
    </lineage>
</organism>
<comment type="function">
    <text evidence="6">Choline transporter.</text>
</comment>
<evidence type="ECO:0000259" key="7">
    <source>
        <dbReference type="PROSITE" id="PS50181"/>
    </source>
</evidence>
<proteinExistence type="inferred from homology"/>
<dbReference type="PANTHER" id="PTHR12385:SF12">
    <property type="entry name" value="CHOLINE TRANSPORTER-LIKE PROTEIN"/>
    <property type="match status" value="1"/>
</dbReference>
<name>A0AA88XYU6_PINIB</name>
<sequence length="607" mass="68996">QIYIAAFSIVNGDAWRLVYGYDSFGNTCDEDNSHKAIENVSFTGMNMKGKPYVFFLDVTDPFHSMQLCVVKCPDMPLTNGGEVERFAIRTGSYLCRYDINHTQYPNIIDNQKDNKVCPKMPVRNSTSLLYRCVPTDLLALPNKVLQNIFDFLNDSDTFQKVLSDLLMAWQEMLILCFVALGFAALMVLLIRFMASIIVWIIIAISVIASIAGTAALWWTYIDKRNEIDQKEATKFPLLNVEINSEQSFLVYSIIATVLTVLLLLVLLIMRKRIGLMVALFHEAGDCIGNMPCLLLQPLWTFIILIFFFVYWVIILAFLSTSEKREVDANGFVKYTEHETVSYLWWYHLIGLIWTSEFIIACQQLVVSGAVATWYFTRDKNTVRCPIGNAMKLLISHHLGSVAFGAFIITLVKLPRWILMYLQKKFKNSENECAKYCLKCCICCLWCLEKCLKYLNQNAYTVIAIRGSNFCSSAKKAFMTLVSNALRVAAINSVGDFILFLGKIGVMASTAAVGIFWLKTKPELNYYAVPVLLVCVFAYFIAHCFLSVYEMVIDALLLCFCEDVDINDGSPDRRYFARPSLQKYIEESSQKFNELTKPATAEGEEARL</sequence>
<evidence type="ECO:0000256" key="2">
    <source>
        <dbReference type="ARBA" id="ARBA00007168"/>
    </source>
</evidence>
<dbReference type="GO" id="GO:0005886">
    <property type="term" value="C:plasma membrane"/>
    <property type="evidence" value="ECO:0007669"/>
    <property type="project" value="UniProtKB-SubCell"/>
</dbReference>
<dbReference type="InterPro" id="IPR001810">
    <property type="entry name" value="F-box_dom"/>
</dbReference>
<feature type="transmembrane region" description="Helical" evidence="6">
    <location>
        <begin position="196"/>
        <end position="220"/>
    </location>
</feature>
<keyword evidence="9" id="KW-1185">Reference proteome</keyword>
<gene>
    <name evidence="8" type="ORF">FSP39_014173</name>
</gene>
<keyword evidence="3 6" id="KW-0812">Transmembrane</keyword>
<evidence type="ECO:0000256" key="6">
    <source>
        <dbReference type="RuleBase" id="RU368066"/>
    </source>
</evidence>
<evidence type="ECO:0000256" key="4">
    <source>
        <dbReference type="ARBA" id="ARBA00022989"/>
    </source>
</evidence>
<dbReference type="GO" id="GO:0022857">
    <property type="term" value="F:transmembrane transporter activity"/>
    <property type="evidence" value="ECO:0007669"/>
    <property type="project" value="UniProtKB-UniRule"/>
</dbReference>
<comment type="subcellular location">
    <subcellularLocation>
        <location evidence="6">Cell membrane</location>
        <topology evidence="6">Multi-pass membrane protein</topology>
    </subcellularLocation>
    <subcellularLocation>
        <location evidence="1">Membrane</location>
        <topology evidence="1">Multi-pass membrane protein</topology>
    </subcellularLocation>
</comment>
<feature type="non-terminal residue" evidence="8">
    <location>
        <position position="1"/>
    </location>
</feature>
<protein>
    <recommendedName>
        <fullName evidence="6">Choline transporter-like protein</fullName>
    </recommendedName>
</protein>
<evidence type="ECO:0000256" key="5">
    <source>
        <dbReference type="ARBA" id="ARBA00023136"/>
    </source>
</evidence>
<evidence type="ECO:0000256" key="3">
    <source>
        <dbReference type="ARBA" id="ARBA00022692"/>
    </source>
</evidence>
<dbReference type="EMBL" id="VSWD01000010">
    <property type="protein sequence ID" value="KAK3090735.1"/>
    <property type="molecule type" value="Genomic_DNA"/>
</dbReference>
<comment type="similarity">
    <text evidence="2 6">Belongs to the CTL (choline transporter-like) family.</text>
</comment>
<comment type="caution">
    <text evidence="8">The sequence shown here is derived from an EMBL/GenBank/DDBJ whole genome shotgun (WGS) entry which is preliminary data.</text>
</comment>
<dbReference type="InterPro" id="IPR007603">
    <property type="entry name" value="Choline_transptr-like"/>
</dbReference>
<dbReference type="Proteomes" id="UP001186944">
    <property type="component" value="Unassembled WGS sequence"/>
</dbReference>
<dbReference type="PROSITE" id="PS50181">
    <property type="entry name" value="FBOX"/>
    <property type="match status" value="1"/>
</dbReference>
<feature type="transmembrane region" description="Helical" evidence="6">
    <location>
        <begin position="343"/>
        <end position="374"/>
    </location>
</feature>
<feature type="transmembrane region" description="Helical" evidence="6">
    <location>
        <begin position="394"/>
        <end position="413"/>
    </location>
</feature>
<keyword evidence="4 6" id="KW-1133">Transmembrane helix</keyword>
<evidence type="ECO:0000313" key="9">
    <source>
        <dbReference type="Proteomes" id="UP001186944"/>
    </source>
</evidence>
<feature type="transmembrane region" description="Helical" evidence="6">
    <location>
        <begin position="298"/>
        <end position="318"/>
    </location>
</feature>
<dbReference type="AlphaFoldDB" id="A0AA88XYU6"/>
<keyword evidence="5 6" id="KW-0472">Membrane</keyword>
<feature type="transmembrane region" description="Helical" evidence="6">
    <location>
        <begin position="172"/>
        <end position="190"/>
    </location>
</feature>